<keyword evidence="13 15" id="KW-0234">DNA repair</keyword>
<proteinExistence type="inferred from homology"/>
<dbReference type="SUPFAM" id="SSF56672">
    <property type="entry name" value="DNA/RNA polymerases"/>
    <property type="match status" value="1"/>
</dbReference>
<keyword evidence="12 15" id="KW-0238">DNA-binding</keyword>
<dbReference type="EC" id="2.7.7.7" evidence="15"/>
<keyword evidence="7 15" id="KW-0235">DNA replication</keyword>
<evidence type="ECO:0000256" key="4">
    <source>
        <dbReference type="ARBA" id="ARBA00022490"/>
    </source>
</evidence>
<dbReference type="PANTHER" id="PTHR11076">
    <property type="entry name" value="DNA REPAIR POLYMERASE UMUC / TRANSFERASE FAMILY MEMBER"/>
    <property type="match status" value="1"/>
</dbReference>
<evidence type="ECO:0000256" key="15">
    <source>
        <dbReference type="HAMAP-Rule" id="MF_01113"/>
    </source>
</evidence>
<evidence type="ECO:0000256" key="3">
    <source>
        <dbReference type="ARBA" id="ARBA00022457"/>
    </source>
</evidence>
<keyword evidence="6 15" id="KW-0548">Nucleotidyltransferase</keyword>
<keyword evidence="10 15" id="KW-0460">Magnesium</keyword>
<dbReference type="EMBL" id="CP011390">
    <property type="protein sequence ID" value="ANE50989.1"/>
    <property type="molecule type" value="Genomic_DNA"/>
</dbReference>
<comment type="cofactor">
    <cofactor evidence="15">
        <name>Mg(2+)</name>
        <dbReference type="ChEBI" id="CHEBI:18420"/>
    </cofactor>
    <text evidence="15">Binds 2 magnesium ions per subunit.</text>
</comment>
<comment type="similarity">
    <text evidence="2 15">Belongs to the DNA polymerase type-Y family.</text>
</comment>
<reference evidence="18" key="1">
    <citation type="submission" date="2015-01" db="EMBL/GenBank/DDBJ databases">
        <title>Flavisolibacter sp./LCS9/ whole genome sequencing.</title>
        <authorList>
            <person name="Kim M.K."/>
            <person name="Srinivasan S."/>
            <person name="Lee J.-J."/>
        </authorList>
    </citation>
    <scope>NUCLEOTIDE SEQUENCE [LARGE SCALE GENOMIC DNA]</scope>
    <source>
        <strain evidence="18">LCS9</strain>
    </source>
</reference>
<keyword evidence="4 15" id="KW-0963">Cytoplasm</keyword>
<comment type="subcellular location">
    <subcellularLocation>
        <location evidence="1 15">Cytoplasm</location>
    </subcellularLocation>
</comment>
<keyword evidence="11 15" id="KW-0239">DNA-directed DNA polymerase</keyword>
<evidence type="ECO:0000313" key="18">
    <source>
        <dbReference type="Proteomes" id="UP000077177"/>
    </source>
</evidence>
<dbReference type="InterPro" id="IPR017961">
    <property type="entry name" value="DNA_pol_Y-fam_little_finger"/>
</dbReference>
<dbReference type="Proteomes" id="UP000077177">
    <property type="component" value="Chromosome"/>
</dbReference>
<dbReference type="InterPro" id="IPR043502">
    <property type="entry name" value="DNA/RNA_pol_sf"/>
</dbReference>
<keyword evidence="18" id="KW-1185">Reference proteome</keyword>
<dbReference type="Pfam" id="PF00817">
    <property type="entry name" value="IMS"/>
    <property type="match status" value="1"/>
</dbReference>
<dbReference type="FunFam" id="3.40.1170.60:FF:000001">
    <property type="entry name" value="DNA polymerase IV"/>
    <property type="match status" value="1"/>
</dbReference>
<evidence type="ECO:0000256" key="2">
    <source>
        <dbReference type="ARBA" id="ARBA00010945"/>
    </source>
</evidence>
<keyword evidence="8 15" id="KW-0479">Metal-binding</keyword>
<reference evidence="17 18" key="2">
    <citation type="journal article" date="2016" name="Int. J. Syst. Evol. Microbiol.">
        <title>Flavisolibacter tropicus sp. nov., isolated from tropical soil.</title>
        <authorList>
            <person name="Lee J.J."/>
            <person name="Kang M.S."/>
            <person name="Kim G.S."/>
            <person name="Lee C.S."/>
            <person name="Lim S."/>
            <person name="Lee J."/>
            <person name="Roh S.H."/>
            <person name="Kang H."/>
            <person name="Ha J.M."/>
            <person name="Bae S."/>
            <person name="Jung H.Y."/>
            <person name="Kim M.K."/>
        </authorList>
    </citation>
    <scope>NUCLEOTIDE SEQUENCE [LARGE SCALE GENOMIC DNA]</scope>
    <source>
        <strain evidence="17 18">LCS9</strain>
    </source>
</reference>
<keyword evidence="9 15" id="KW-0227">DNA damage</keyword>
<sequence>MSQQQRYIAHFDLDAFFVSVELLKKPELKGKPLIVGGDGQRGIVAACSYEARKYGIQSAMPAMRAKQLCPNAIFLKGSYADYSHYSRMVTQIIADSVPQFEKASIDEFYCDMTGMDKFFGVSQYTKELREKVIRETGLPISYGLSSSKLVSKMATNEAKPNGFLEIPTGKETAFLWPMTVDKIPMVGKQTEQQLKELGIRTIKQLAETPILQLEQQFGKWGKRLWEKANGIDDNPVESYSEQKSLSHENTFHEDSNDLPFLHTALLKLTEETAYDLRQEERLTGCVTVKLRYADFTTVSKQEVINYTALDDVLFAKVKDLFAKLYKKGEKIRLLGVRFSHLIPMTIQMNLFDNAEEKLELYKAVDQLKTQFGAAIITKAGTNANQNPGKKD</sequence>
<comment type="subunit">
    <text evidence="15">Monomer.</text>
</comment>
<dbReference type="CDD" id="cd03586">
    <property type="entry name" value="PolY_Pol_IV_kappa"/>
    <property type="match status" value="1"/>
</dbReference>
<dbReference type="Pfam" id="PF11799">
    <property type="entry name" value="IMS_C"/>
    <property type="match status" value="1"/>
</dbReference>
<gene>
    <name evidence="15" type="primary">dinB</name>
    <name evidence="17" type="ORF">SY85_11225</name>
</gene>
<evidence type="ECO:0000256" key="13">
    <source>
        <dbReference type="ARBA" id="ARBA00023204"/>
    </source>
</evidence>
<dbReference type="SUPFAM" id="SSF100879">
    <property type="entry name" value="Lesion bypass DNA polymerase (Y-family), little finger domain"/>
    <property type="match status" value="1"/>
</dbReference>
<dbReference type="GO" id="GO:0042276">
    <property type="term" value="P:error-prone translesion synthesis"/>
    <property type="evidence" value="ECO:0007669"/>
    <property type="project" value="TreeGrafter"/>
</dbReference>
<dbReference type="KEGG" id="fla:SY85_11225"/>
<keyword evidence="5 15" id="KW-0808">Transferase</keyword>
<dbReference type="PROSITE" id="PS50173">
    <property type="entry name" value="UMUC"/>
    <property type="match status" value="1"/>
</dbReference>
<protein>
    <recommendedName>
        <fullName evidence="15">DNA polymerase IV</fullName>
        <shortName evidence="15">Pol IV</shortName>
        <ecNumber evidence="15">2.7.7.7</ecNumber>
    </recommendedName>
</protein>
<dbReference type="STRING" id="1492898.SY85_11225"/>
<dbReference type="RefSeq" id="WP_066404528.1">
    <property type="nucleotide sequence ID" value="NZ_CP011390.1"/>
</dbReference>
<evidence type="ECO:0000256" key="10">
    <source>
        <dbReference type="ARBA" id="ARBA00022842"/>
    </source>
</evidence>
<dbReference type="Gene3D" id="3.30.1490.100">
    <property type="entry name" value="DNA polymerase, Y-family, little finger domain"/>
    <property type="match status" value="1"/>
</dbReference>
<evidence type="ECO:0000256" key="7">
    <source>
        <dbReference type="ARBA" id="ARBA00022705"/>
    </source>
</evidence>
<organism evidence="17 18">
    <name type="scientific">Flavisolibacter tropicus</name>
    <dbReference type="NCBI Taxonomy" id="1492898"/>
    <lineage>
        <taxon>Bacteria</taxon>
        <taxon>Pseudomonadati</taxon>
        <taxon>Bacteroidota</taxon>
        <taxon>Chitinophagia</taxon>
        <taxon>Chitinophagales</taxon>
        <taxon>Chitinophagaceae</taxon>
        <taxon>Flavisolibacter</taxon>
    </lineage>
</organism>
<evidence type="ECO:0000256" key="8">
    <source>
        <dbReference type="ARBA" id="ARBA00022723"/>
    </source>
</evidence>
<evidence type="ECO:0000313" key="17">
    <source>
        <dbReference type="EMBL" id="ANE50989.1"/>
    </source>
</evidence>
<evidence type="ECO:0000256" key="1">
    <source>
        <dbReference type="ARBA" id="ARBA00004496"/>
    </source>
</evidence>
<dbReference type="OrthoDB" id="9808813at2"/>
<feature type="binding site" evidence="15">
    <location>
        <position position="106"/>
    </location>
    <ligand>
        <name>Mg(2+)</name>
        <dbReference type="ChEBI" id="CHEBI:18420"/>
    </ligand>
</feature>
<dbReference type="InterPro" id="IPR001126">
    <property type="entry name" value="UmuC"/>
</dbReference>
<dbReference type="Gene3D" id="1.10.150.20">
    <property type="entry name" value="5' to 3' exonuclease, C-terminal subdomain"/>
    <property type="match status" value="1"/>
</dbReference>
<dbReference type="AlphaFoldDB" id="A0A172TV84"/>
<name>A0A172TV84_9BACT</name>
<dbReference type="GO" id="GO:0006261">
    <property type="term" value="P:DNA-templated DNA replication"/>
    <property type="evidence" value="ECO:0007669"/>
    <property type="project" value="UniProtKB-UniRule"/>
</dbReference>
<dbReference type="GO" id="GO:0003684">
    <property type="term" value="F:damaged DNA binding"/>
    <property type="evidence" value="ECO:0007669"/>
    <property type="project" value="InterPro"/>
</dbReference>
<dbReference type="Gene3D" id="3.40.1170.60">
    <property type="match status" value="1"/>
</dbReference>
<dbReference type="GO" id="GO:0006281">
    <property type="term" value="P:DNA repair"/>
    <property type="evidence" value="ECO:0007669"/>
    <property type="project" value="UniProtKB-UniRule"/>
</dbReference>
<evidence type="ECO:0000256" key="12">
    <source>
        <dbReference type="ARBA" id="ARBA00023125"/>
    </source>
</evidence>
<dbReference type="InterPro" id="IPR043128">
    <property type="entry name" value="Rev_trsase/Diguanyl_cyclase"/>
</dbReference>
<evidence type="ECO:0000256" key="5">
    <source>
        <dbReference type="ARBA" id="ARBA00022679"/>
    </source>
</evidence>
<evidence type="ECO:0000256" key="14">
    <source>
        <dbReference type="ARBA" id="ARBA00049244"/>
    </source>
</evidence>
<comment type="catalytic activity">
    <reaction evidence="14 15">
        <text>DNA(n) + a 2'-deoxyribonucleoside 5'-triphosphate = DNA(n+1) + diphosphate</text>
        <dbReference type="Rhea" id="RHEA:22508"/>
        <dbReference type="Rhea" id="RHEA-COMP:17339"/>
        <dbReference type="Rhea" id="RHEA-COMP:17340"/>
        <dbReference type="ChEBI" id="CHEBI:33019"/>
        <dbReference type="ChEBI" id="CHEBI:61560"/>
        <dbReference type="ChEBI" id="CHEBI:173112"/>
        <dbReference type="EC" id="2.7.7.7"/>
    </reaction>
</comment>
<dbReference type="GO" id="GO:0003887">
    <property type="term" value="F:DNA-directed DNA polymerase activity"/>
    <property type="evidence" value="ECO:0007669"/>
    <property type="project" value="UniProtKB-UniRule"/>
</dbReference>
<evidence type="ECO:0000259" key="16">
    <source>
        <dbReference type="PROSITE" id="PS50173"/>
    </source>
</evidence>
<feature type="binding site" evidence="15">
    <location>
        <position position="12"/>
    </location>
    <ligand>
        <name>Mg(2+)</name>
        <dbReference type="ChEBI" id="CHEBI:18420"/>
    </ligand>
</feature>
<comment type="function">
    <text evidence="15">Poorly processive, error-prone DNA polymerase involved in untargeted mutagenesis. Copies undamaged DNA at stalled replication forks, which arise in vivo from mismatched or misaligned primer ends. These misaligned primers can be extended by PolIV. Exhibits no 3'-5' exonuclease (proofreading) activity. May be involved in translesional synthesis, in conjunction with the beta clamp from PolIII.</text>
</comment>
<feature type="domain" description="UmuC" evidence="16">
    <location>
        <begin position="8"/>
        <end position="187"/>
    </location>
</feature>
<dbReference type="InterPro" id="IPR022880">
    <property type="entry name" value="DNApol_IV"/>
</dbReference>
<dbReference type="InterPro" id="IPR036775">
    <property type="entry name" value="DNA_pol_Y-fam_lit_finger_sf"/>
</dbReference>
<dbReference type="GO" id="GO:0000287">
    <property type="term" value="F:magnesium ion binding"/>
    <property type="evidence" value="ECO:0007669"/>
    <property type="project" value="UniProtKB-UniRule"/>
</dbReference>
<dbReference type="GO" id="GO:0005829">
    <property type="term" value="C:cytosol"/>
    <property type="evidence" value="ECO:0007669"/>
    <property type="project" value="TreeGrafter"/>
</dbReference>
<keyword evidence="3 15" id="KW-0515">Mutator protein</keyword>
<dbReference type="GO" id="GO:0009432">
    <property type="term" value="P:SOS response"/>
    <property type="evidence" value="ECO:0007669"/>
    <property type="project" value="TreeGrafter"/>
</dbReference>
<dbReference type="NCBIfam" id="NF002677">
    <property type="entry name" value="PRK02406.1"/>
    <property type="match status" value="1"/>
</dbReference>
<evidence type="ECO:0000256" key="9">
    <source>
        <dbReference type="ARBA" id="ARBA00022763"/>
    </source>
</evidence>
<evidence type="ECO:0000256" key="11">
    <source>
        <dbReference type="ARBA" id="ARBA00022932"/>
    </source>
</evidence>
<dbReference type="Gene3D" id="3.30.70.270">
    <property type="match status" value="1"/>
</dbReference>
<dbReference type="InterPro" id="IPR050116">
    <property type="entry name" value="DNA_polymerase-Y"/>
</dbReference>
<evidence type="ECO:0000256" key="6">
    <source>
        <dbReference type="ARBA" id="ARBA00022695"/>
    </source>
</evidence>
<dbReference type="PANTHER" id="PTHR11076:SF33">
    <property type="entry name" value="DNA POLYMERASE KAPPA"/>
    <property type="match status" value="1"/>
</dbReference>
<accession>A0A172TV84</accession>
<dbReference type="InterPro" id="IPR053848">
    <property type="entry name" value="IMS_HHH_1"/>
</dbReference>
<dbReference type="HAMAP" id="MF_01113">
    <property type="entry name" value="DNApol_IV"/>
    <property type="match status" value="1"/>
</dbReference>
<dbReference type="Pfam" id="PF21999">
    <property type="entry name" value="IMS_HHH_1"/>
    <property type="match status" value="1"/>
</dbReference>
<feature type="active site" evidence="15">
    <location>
        <position position="107"/>
    </location>
</feature>
<feature type="site" description="Substrate discrimination" evidence="15">
    <location>
        <position position="17"/>
    </location>
</feature>
<dbReference type="PATRIC" id="fig|1492898.3.peg.2420"/>